<dbReference type="EMBL" id="GBXM01062272">
    <property type="protein sequence ID" value="JAH46305.1"/>
    <property type="molecule type" value="Transcribed_RNA"/>
</dbReference>
<sequence length="25" mass="3018">MPEQLKLMPFNVEEQRLIFEVLPES</sequence>
<proteinExistence type="predicted"/>
<name>A0A0E9T070_ANGAN</name>
<accession>A0A0E9T070</accession>
<evidence type="ECO:0000313" key="1">
    <source>
        <dbReference type="EMBL" id="JAH46305.1"/>
    </source>
</evidence>
<reference evidence="1" key="1">
    <citation type="submission" date="2014-11" db="EMBL/GenBank/DDBJ databases">
        <authorList>
            <person name="Amaro Gonzalez C."/>
        </authorList>
    </citation>
    <scope>NUCLEOTIDE SEQUENCE</scope>
</reference>
<dbReference type="AlphaFoldDB" id="A0A0E9T070"/>
<protein>
    <submittedName>
        <fullName evidence="1">Uncharacterized protein</fullName>
    </submittedName>
</protein>
<organism evidence="1">
    <name type="scientific">Anguilla anguilla</name>
    <name type="common">European freshwater eel</name>
    <name type="synonym">Muraena anguilla</name>
    <dbReference type="NCBI Taxonomy" id="7936"/>
    <lineage>
        <taxon>Eukaryota</taxon>
        <taxon>Metazoa</taxon>
        <taxon>Chordata</taxon>
        <taxon>Craniata</taxon>
        <taxon>Vertebrata</taxon>
        <taxon>Euteleostomi</taxon>
        <taxon>Actinopterygii</taxon>
        <taxon>Neopterygii</taxon>
        <taxon>Teleostei</taxon>
        <taxon>Anguilliformes</taxon>
        <taxon>Anguillidae</taxon>
        <taxon>Anguilla</taxon>
    </lineage>
</organism>
<reference evidence="1" key="2">
    <citation type="journal article" date="2015" name="Fish Shellfish Immunol.">
        <title>Early steps in the European eel (Anguilla anguilla)-Vibrio vulnificus interaction in the gills: Role of the RtxA13 toxin.</title>
        <authorList>
            <person name="Callol A."/>
            <person name="Pajuelo D."/>
            <person name="Ebbesson L."/>
            <person name="Teles M."/>
            <person name="MacKenzie S."/>
            <person name="Amaro C."/>
        </authorList>
    </citation>
    <scope>NUCLEOTIDE SEQUENCE</scope>
</reference>